<evidence type="ECO:0000256" key="6">
    <source>
        <dbReference type="HAMAP-Rule" id="MF_00367"/>
    </source>
</evidence>
<gene>
    <name evidence="6" type="primary">era</name>
    <name evidence="11" type="ORF">EG19_11660</name>
</gene>
<dbReference type="SUPFAM" id="SSF52540">
    <property type="entry name" value="P-loop containing nucleoside triphosphate hydrolases"/>
    <property type="match status" value="1"/>
</dbReference>
<feature type="binding site" evidence="6">
    <location>
        <begin position="10"/>
        <end position="17"/>
    </location>
    <ligand>
        <name>GTP</name>
        <dbReference type="ChEBI" id="CHEBI:37565"/>
    </ligand>
</feature>
<dbReference type="SUPFAM" id="SSF54814">
    <property type="entry name" value="Prokaryotic type KH domain (KH-domain type II)"/>
    <property type="match status" value="1"/>
</dbReference>
<dbReference type="Proteomes" id="UP000027284">
    <property type="component" value="Unassembled WGS sequence"/>
</dbReference>
<dbReference type="Gene3D" id="3.40.50.300">
    <property type="entry name" value="P-loop containing nucleotide triphosphate hydrolases"/>
    <property type="match status" value="1"/>
</dbReference>
<dbReference type="InterPro" id="IPR009019">
    <property type="entry name" value="KH_sf_prok-type"/>
</dbReference>
<keyword evidence="12" id="KW-1185">Reference proteome</keyword>
<comment type="subunit">
    <text evidence="6">Monomer.</text>
</comment>
<dbReference type="PANTHER" id="PTHR42698:SF1">
    <property type="entry name" value="GTPASE ERA, MITOCHONDRIAL"/>
    <property type="match status" value="1"/>
</dbReference>
<organism evidence="11 12">
    <name type="scientific">Thermoanaerobaculum aquaticum</name>
    <dbReference type="NCBI Taxonomy" id="1312852"/>
    <lineage>
        <taxon>Bacteria</taxon>
        <taxon>Pseudomonadati</taxon>
        <taxon>Acidobacteriota</taxon>
        <taxon>Thermoanaerobaculia</taxon>
        <taxon>Thermoanaerobaculales</taxon>
        <taxon>Thermoanaerobaculaceae</taxon>
        <taxon>Thermoanaerobaculum</taxon>
    </lineage>
</organism>
<dbReference type="Pfam" id="PF01926">
    <property type="entry name" value="MMR_HSR1"/>
    <property type="match status" value="1"/>
</dbReference>
<comment type="caution">
    <text evidence="6">Lacks conserved residue(s) required for the propagation of feature annotation.</text>
</comment>
<dbReference type="InterPro" id="IPR015946">
    <property type="entry name" value="KH_dom-like_a/b"/>
</dbReference>
<protein>
    <recommendedName>
        <fullName evidence="2 6">GTPase Era</fullName>
    </recommendedName>
</protein>
<evidence type="ECO:0000259" key="10">
    <source>
        <dbReference type="PROSITE" id="PS51713"/>
    </source>
</evidence>
<name>A0A062Y0T1_9BACT</name>
<evidence type="ECO:0000256" key="2">
    <source>
        <dbReference type="ARBA" id="ARBA00020484"/>
    </source>
</evidence>
<dbReference type="InterPro" id="IPR005225">
    <property type="entry name" value="Small_GTP-bd"/>
</dbReference>
<dbReference type="CDD" id="cd22534">
    <property type="entry name" value="KH-II_Era"/>
    <property type="match status" value="1"/>
</dbReference>
<feature type="region of interest" description="G5" evidence="7">
    <location>
        <begin position="149"/>
        <end position="151"/>
    </location>
</feature>
<dbReference type="PROSITE" id="PS51713">
    <property type="entry name" value="G_ERA"/>
    <property type="match status" value="1"/>
</dbReference>
<dbReference type="AlphaFoldDB" id="A0A062Y0T1"/>
<dbReference type="GO" id="GO:0005525">
    <property type="term" value="F:GTP binding"/>
    <property type="evidence" value="ECO:0007669"/>
    <property type="project" value="UniProtKB-UniRule"/>
</dbReference>
<dbReference type="Pfam" id="PF07650">
    <property type="entry name" value="KH_2"/>
    <property type="match status" value="1"/>
</dbReference>
<evidence type="ECO:0000313" key="12">
    <source>
        <dbReference type="Proteomes" id="UP000027284"/>
    </source>
</evidence>
<keyword evidence="6" id="KW-0690">Ribosome biogenesis</keyword>
<keyword evidence="5 6" id="KW-0342">GTP-binding</keyword>
<feature type="region of interest" description="G4" evidence="7">
    <location>
        <begin position="119"/>
        <end position="122"/>
    </location>
</feature>
<dbReference type="NCBIfam" id="TIGR00436">
    <property type="entry name" value="era"/>
    <property type="match status" value="1"/>
</dbReference>
<comment type="caution">
    <text evidence="11">The sequence shown here is derived from an EMBL/GenBank/DDBJ whole genome shotgun (WGS) entry which is preliminary data.</text>
</comment>
<dbReference type="SMART" id="SM00382">
    <property type="entry name" value="AAA"/>
    <property type="match status" value="1"/>
</dbReference>
<evidence type="ECO:0000256" key="5">
    <source>
        <dbReference type="ARBA" id="ARBA00023134"/>
    </source>
</evidence>
<dbReference type="EMBL" id="JMFG01000008">
    <property type="protein sequence ID" value="KDA54365.1"/>
    <property type="molecule type" value="Genomic_DNA"/>
</dbReference>
<dbReference type="GO" id="GO:0070181">
    <property type="term" value="F:small ribosomal subunit rRNA binding"/>
    <property type="evidence" value="ECO:0007669"/>
    <property type="project" value="UniProtKB-UniRule"/>
</dbReference>
<dbReference type="RefSeq" id="WP_038047613.1">
    <property type="nucleotide sequence ID" value="NZ_JMFG01000008.1"/>
</dbReference>
<reference evidence="11 12" key="1">
    <citation type="submission" date="2014-04" db="EMBL/GenBank/DDBJ databases">
        <title>The Genome Sequence of Thermoanaerobaculum aquaticum MP-01, The First Cultivated Group 23 Acidobacterium.</title>
        <authorList>
            <person name="Stamps B.W."/>
            <person name="Losey N.A."/>
            <person name="Lawson P.A."/>
            <person name="Stevenson B.S."/>
        </authorList>
    </citation>
    <scope>NUCLEOTIDE SEQUENCE [LARGE SCALE GENOMIC DNA]</scope>
    <source>
        <strain evidence="11 12">MP-01</strain>
    </source>
</reference>
<dbReference type="InterPro" id="IPR027417">
    <property type="entry name" value="P-loop_NTPase"/>
</dbReference>
<dbReference type="InterPro" id="IPR003593">
    <property type="entry name" value="AAA+_ATPase"/>
</dbReference>
<dbReference type="InterPro" id="IPR004044">
    <property type="entry name" value="KH_dom_type_2"/>
</dbReference>
<evidence type="ECO:0000256" key="3">
    <source>
        <dbReference type="ARBA" id="ARBA00022741"/>
    </source>
</evidence>
<keyword evidence="6" id="KW-0963">Cytoplasm</keyword>
<comment type="function">
    <text evidence="6">An essential GTPase that binds both GDP and GTP, with rapid nucleotide exchange. Plays a role in 16S rRNA processing and 30S ribosomal subunit biogenesis and possibly also in cell cycle regulation and energy metabolism.</text>
</comment>
<dbReference type="GO" id="GO:0043024">
    <property type="term" value="F:ribosomal small subunit binding"/>
    <property type="evidence" value="ECO:0007669"/>
    <property type="project" value="TreeGrafter"/>
</dbReference>
<dbReference type="InterPro" id="IPR006073">
    <property type="entry name" value="GTP-bd"/>
</dbReference>
<dbReference type="GO" id="GO:0000028">
    <property type="term" value="P:ribosomal small subunit assembly"/>
    <property type="evidence" value="ECO:0007669"/>
    <property type="project" value="TreeGrafter"/>
</dbReference>
<keyword evidence="6" id="KW-1003">Cell membrane</keyword>
<feature type="binding site" evidence="6">
    <location>
        <begin position="119"/>
        <end position="122"/>
    </location>
    <ligand>
        <name>GTP</name>
        <dbReference type="ChEBI" id="CHEBI:37565"/>
    </ligand>
</feature>
<feature type="region of interest" description="G3" evidence="7">
    <location>
        <begin position="57"/>
        <end position="60"/>
    </location>
</feature>
<keyword evidence="6" id="KW-0472">Membrane</keyword>
<dbReference type="CDD" id="cd04163">
    <property type="entry name" value="Era"/>
    <property type="match status" value="1"/>
</dbReference>
<comment type="similarity">
    <text evidence="1 6 7 8">Belongs to the TRAFAC class TrmE-Era-EngA-EngB-Septin-like GTPase superfamily. Era GTPase family.</text>
</comment>
<evidence type="ECO:0000256" key="8">
    <source>
        <dbReference type="RuleBase" id="RU003761"/>
    </source>
</evidence>
<dbReference type="NCBIfam" id="TIGR00231">
    <property type="entry name" value="small_GTP"/>
    <property type="match status" value="1"/>
</dbReference>
<keyword evidence="4 6" id="KW-0694">RNA-binding</keyword>
<comment type="subcellular location">
    <subcellularLocation>
        <location evidence="6">Cytoplasm</location>
    </subcellularLocation>
    <subcellularLocation>
        <location evidence="6">Cell membrane</location>
        <topology evidence="6">Peripheral membrane protein</topology>
    </subcellularLocation>
</comment>
<keyword evidence="6" id="KW-0699">rRNA-binding</keyword>
<evidence type="ECO:0000256" key="1">
    <source>
        <dbReference type="ARBA" id="ARBA00007921"/>
    </source>
</evidence>
<feature type="domain" description="KH type-2" evidence="9">
    <location>
        <begin position="193"/>
        <end position="282"/>
    </location>
</feature>
<feature type="domain" description="Era-type G" evidence="10">
    <location>
        <begin position="2"/>
        <end position="170"/>
    </location>
</feature>
<accession>A0A062Y0T1</accession>
<dbReference type="PANTHER" id="PTHR42698">
    <property type="entry name" value="GTPASE ERA"/>
    <property type="match status" value="1"/>
</dbReference>
<feature type="region of interest" description="G2" evidence="7">
    <location>
        <begin position="36"/>
        <end position="40"/>
    </location>
</feature>
<keyword evidence="3 6" id="KW-0547">Nucleotide-binding</keyword>
<evidence type="ECO:0000256" key="7">
    <source>
        <dbReference type="PROSITE-ProRule" id="PRU01050"/>
    </source>
</evidence>
<dbReference type="InterPro" id="IPR030388">
    <property type="entry name" value="G_ERA_dom"/>
</dbReference>
<evidence type="ECO:0000259" key="9">
    <source>
        <dbReference type="PROSITE" id="PS50823"/>
    </source>
</evidence>
<sequence length="303" mass="33753">MKSGTVALVGRPNVGKSTLINALAGQKVAIVSPRPQTTRHRIVGVVNDERGQIVLFDLPGVHRPLHRMNVQMMHVLRETIQEVDVVVQMFAADEPPGHGEEFVVELLSGLSTPVVLVPNKLDLSAARKHLSERIAFYTERRSYAAIVPLSALTGEGIPILLMHLFALLPEGEPLLPADATTTQSERFFIAELIREALLERVEAELPFTTAVLVRHMEEEERPGEIPLLKVWADILVERESQKAIVVGRGGRMIKAVGQAARERIEKILGVRLYLDLRVKAHPGWREKPHVLSELEPVDVPWDE</sequence>
<evidence type="ECO:0000313" key="11">
    <source>
        <dbReference type="EMBL" id="KDA54365.1"/>
    </source>
</evidence>
<feature type="region of interest" description="G1" evidence="7">
    <location>
        <begin position="10"/>
        <end position="17"/>
    </location>
</feature>
<dbReference type="Gene3D" id="3.30.300.20">
    <property type="match status" value="1"/>
</dbReference>
<dbReference type="STRING" id="1312852.EG19_11660"/>
<dbReference type="InterPro" id="IPR005662">
    <property type="entry name" value="GTPase_Era-like"/>
</dbReference>
<dbReference type="GO" id="GO:0003924">
    <property type="term" value="F:GTPase activity"/>
    <property type="evidence" value="ECO:0007669"/>
    <property type="project" value="UniProtKB-UniRule"/>
</dbReference>
<dbReference type="NCBIfam" id="NF000908">
    <property type="entry name" value="PRK00089.1"/>
    <property type="match status" value="1"/>
</dbReference>
<evidence type="ECO:0000256" key="4">
    <source>
        <dbReference type="ARBA" id="ARBA00022884"/>
    </source>
</evidence>
<dbReference type="HAMAP" id="MF_00367">
    <property type="entry name" value="GTPase_Era"/>
    <property type="match status" value="1"/>
</dbReference>
<dbReference type="GO" id="GO:0005886">
    <property type="term" value="C:plasma membrane"/>
    <property type="evidence" value="ECO:0007669"/>
    <property type="project" value="UniProtKB-SubCell"/>
</dbReference>
<dbReference type="PROSITE" id="PS50823">
    <property type="entry name" value="KH_TYPE_2"/>
    <property type="match status" value="1"/>
</dbReference>
<dbReference type="OrthoDB" id="9805918at2"/>
<dbReference type="GO" id="GO:0005829">
    <property type="term" value="C:cytosol"/>
    <property type="evidence" value="ECO:0007669"/>
    <property type="project" value="TreeGrafter"/>
</dbReference>
<proteinExistence type="inferred from homology"/>